<feature type="transmembrane region" description="Helical" evidence="5">
    <location>
        <begin position="425"/>
        <end position="446"/>
    </location>
</feature>
<dbReference type="PANTHER" id="PTHR37422:SF13">
    <property type="entry name" value="LIPOPOLYSACCHARIDE BIOSYNTHESIS PROTEIN PA4999-RELATED"/>
    <property type="match status" value="1"/>
</dbReference>
<evidence type="ECO:0000256" key="4">
    <source>
        <dbReference type="ARBA" id="ARBA00023136"/>
    </source>
</evidence>
<protein>
    <submittedName>
        <fullName evidence="7">O-Antigen ligase</fullName>
    </submittedName>
</protein>
<dbReference type="Pfam" id="PF04932">
    <property type="entry name" value="Wzy_C"/>
    <property type="match status" value="1"/>
</dbReference>
<evidence type="ECO:0000256" key="5">
    <source>
        <dbReference type="SAM" id="Phobius"/>
    </source>
</evidence>
<feature type="transmembrane region" description="Helical" evidence="5">
    <location>
        <begin position="64"/>
        <end position="82"/>
    </location>
</feature>
<keyword evidence="3 5" id="KW-1133">Transmembrane helix</keyword>
<feature type="transmembrane region" description="Helical" evidence="5">
    <location>
        <begin position="118"/>
        <end position="140"/>
    </location>
</feature>
<keyword evidence="2 5" id="KW-0812">Transmembrane</keyword>
<gene>
    <name evidence="7" type="ORF">RHAB15C_0001311</name>
</gene>
<reference evidence="7 8" key="2">
    <citation type="submission" date="2021-05" db="EMBL/GenBank/DDBJ databases">
        <title>Ecology and evolution of chlamydial symbionts of arthropods.</title>
        <authorList>
            <person name="Halter T."/>
            <person name="Sixt B.S."/>
            <person name="Toenshoff E.R."/>
            <person name="Koestlbacher S."/>
            <person name="Schulz F."/>
            <person name="Kostanjsek R."/>
            <person name="Collingro A."/>
            <person name="Hendrickx F."/>
            <person name="Horn M."/>
        </authorList>
    </citation>
    <scope>NUCLEOTIDE SEQUENCE [LARGE SCALE GENOMIC DNA]</scope>
    <source>
        <strain evidence="7 8">15C</strain>
    </source>
</reference>
<keyword evidence="4 5" id="KW-0472">Membrane</keyword>
<feature type="transmembrane region" description="Helical" evidence="5">
    <location>
        <begin position="306"/>
        <end position="326"/>
    </location>
</feature>
<accession>A0ABX8Z167</accession>
<name>A0ABX8Z167_9BACT</name>
<evidence type="ECO:0000259" key="6">
    <source>
        <dbReference type="Pfam" id="PF04932"/>
    </source>
</evidence>
<dbReference type="PANTHER" id="PTHR37422">
    <property type="entry name" value="TEICHURONIC ACID BIOSYNTHESIS PROTEIN TUAE"/>
    <property type="match status" value="1"/>
</dbReference>
<comment type="subcellular location">
    <subcellularLocation>
        <location evidence="1">Membrane</location>
        <topology evidence="1">Multi-pass membrane protein</topology>
    </subcellularLocation>
</comment>
<evidence type="ECO:0000256" key="1">
    <source>
        <dbReference type="ARBA" id="ARBA00004141"/>
    </source>
</evidence>
<evidence type="ECO:0000256" key="2">
    <source>
        <dbReference type="ARBA" id="ARBA00022692"/>
    </source>
</evidence>
<sequence>MLIQRPFYFWTQRLLYLFSNAVLIFLFLLFPFQKRFSTFLREFSDRMIPTDLVVPDFFYRHIEFFPGDLVIFVLVLLVLLQAPKTLGSKLLTTPVRWLVLFCLTAFFSIALSPTRHYLLQYIRLLQFSTMILLFCAIEYIVDQNRIRQLIRWIAWAVVITLSVQCVIACMQYFSQSPLGLHKMGEPPLHWFSFSNPGKQRWIFDQFSHFQLPLNVLYRVTGLFSHPNVFGGFLFFSLLNASYLYVVHQEKWIKWLLTPLIFLHFLALSISFSRAAMIACIIGTIIWTIIQYFWIEDFLYKKEIKKILLIFFLSSIICLTLFHQQFFNRGGIINYNQVVQSSDEERIIYQEMALKMIKANPWFGIGFNNFQLCNHPIQLGLFLCAKVHNIYLLVAVETGIIGFIFFGAFLLSILKKTIQKPFSQEQALFLSIFIGLLWIGCCDYYFVEQMYGKILFFTSLALLNAIAQKSTILQPCHVKKRTFLPRS</sequence>
<feature type="transmembrane region" description="Helical" evidence="5">
    <location>
        <begin position="275"/>
        <end position="294"/>
    </location>
</feature>
<dbReference type="InterPro" id="IPR007016">
    <property type="entry name" value="O-antigen_ligase-rel_domated"/>
</dbReference>
<evidence type="ECO:0000313" key="7">
    <source>
        <dbReference type="EMBL" id="QZA59424.1"/>
    </source>
</evidence>
<feature type="transmembrane region" description="Helical" evidence="5">
    <location>
        <begin position="152"/>
        <end position="173"/>
    </location>
</feature>
<dbReference type="Proteomes" id="UP000822862">
    <property type="component" value="Chromosome"/>
</dbReference>
<feature type="transmembrane region" description="Helical" evidence="5">
    <location>
        <begin position="94"/>
        <end position="112"/>
    </location>
</feature>
<dbReference type="InterPro" id="IPR051533">
    <property type="entry name" value="WaaL-like"/>
</dbReference>
<keyword evidence="8" id="KW-1185">Reference proteome</keyword>
<feature type="domain" description="O-antigen ligase-related" evidence="6">
    <location>
        <begin position="260"/>
        <end position="405"/>
    </location>
</feature>
<feature type="transmembrane region" description="Helical" evidence="5">
    <location>
        <begin position="389"/>
        <end position="413"/>
    </location>
</feature>
<keyword evidence="7" id="KW-0436">Ligase</keyword>
<proteinExistence type="predicted"/>
<feature type="transmembrane region" description="Helical" evidence="5">
    <location>
        <begin position="228"/>
        <end position="245"/>
    </location>
</feature>
<organism evidence="7 8">
    <name type="scientific">Candidatus Rhabdochlamydia porcellionis</name>
    <dbReference type="NCBI Taxonomy" id="225148"/>
    <lineage>
        <taxon>Bacteria</taxon>
        <taxon>Pseudomonadati</taxon>
        <taxon>Chlamydiota</taxon>
        <taxon>Chlamydiia</taxon>
        <taxon>Parachlamydiales</taxon>
        <taxon>Candidatus Rhabdochlamydiaceae</taxon>
        <taxon>Candidatus Rhabdochlamydia</taxon>
    </lineage>
</organism>
<dbReference type="EMBL" id="CP075585">
    <property type="protein sequence ID" value="QZA59424.1"/>
    <property type="molecule type" value="Genomic_DNA"/>
</dbReference>
<feature type="transmembrane region" description="Helical" evidence="5">
    <location>
        <begin position="252"/>
        <end position="269"/>
    </location>
</feature>
<reference evidence="7 8" key="1">
    <citation type="submission" date="2020-01" db="EMBL/GenBank/DDBJ databases">
        <authorList>
            <person name="Sixt B."/>
            <person name="Schulz F."/>
            <person name="Kostanjsek R."/>
            <person name="Koestlbacher S."/>
            <person name="Collingro A."/>
            <person name="Toenshoff E."/>
            <person name="Horn M."/>
        </authorList>
    </citation>
    <scope>NUCLEOTIDE SEQUENCE [LARGE SCALE GENOMIC DNA]</scope>
    <source>
        <strain evidence="7 8">15C</strain>
    </source>
</reference>
<evidence type="ECO:0000256" key="3">
    <source>
        <dbReference type="ARBA" id="ARBA00022989"/>
    </source>
</evidence>
<dbReference type="GO" id="GO:0016874">
    <property type="term" value="F:ligase activity"/>
    <property type="evidence" value="ECO:0007669"/>
    <property type="project" value="UniProtKB-KW"/>
</dbReference>
<feature type="transmembrane region" description="Helical" evidence="5">
    <location>
        <begin position="14"/>
        <end position="32"/>
    </location>
</feature>
<evidence type="ECO:0000313" key="8">
    <source>
        <dbReference type="Proteomes" id="UP000822862"/>
    </source>
</evidence>